<organism evidence="1 2">
    <name type="scientific">Owenia fusiformis</name>
    <name type="common">Polychaete worm</name>
    <dbReference type="NCBI Taxonomy" id="6347"/>
    <lineage>
        <taxon>Eukaryota</taxon>
        <taxon>Metazoa</taxon>
        <taxon>Spiralia</taxon>
        <taxon>Lophotrochozoa</taxon>
        <taxon>Annelida</taxon>
        <taxon>Polychaeta</taxon>
        <taxon>Sedentaria</taxon>
        <taxon>Canalipalpata</taxon>
        <taxon>Sabellida</taxon>
        <taxon>Oweniida</taxon>
        <taxon>Oweniidae</taxon>
        <taxon>Owenia</taxon>
    </lineage>
</organism>
<evidence type="ECO:0000313" key="1">
    <source>
        <dbReference type="EMBL" id="CAH1799785.1"/>
    </source>
</evidence>
<name>A0A8J1TAW7_OWEFU</name>
<protein>
    <submittedName>
        <fullName evidence="1">Uncharacterized protein</fullName>
    </submittedName>
</protein>
<dbReference type="EMBL" id="CAIIXF020000011">
    <property type="protein sequence ID" value="CAH1799785.1"/>
    <property type="molecule type" value="Genomic_DNA"/>
</dbReference>
<sequence>MDGFDIAVINETVFILNNSDNNPGYGISETMGSDPPDSVELLRVILLGCLGAAVAIILLFSVSYYFIWKHKKKPHSVEEHMSYSSIPSNDATAAKTAIDLNNYKDERLKSLDEQKGDSRTNVSESADGVKIDLETKQSKPTHPNKRGVFPRIALSPPKTMSHKETNGKLTPKSDNSDQVVYQNEHYIRNETETRTDSEAYEDDGYIYPLQETDICMGDYYTVAKTDQESMSDSKCYDDDGYVPPLHENGSFRCDYLTILSSRDIASEDIYANEGDEDYENVPDSCRK</sequence>
<reference evidence="1" key="1">
    <citation type="submission" date="2022-03" db="EMBL/GenBank/DDBJ databases">
        <authorList>
            <person name="Martin C."/>
        </authorList>
    </citation>
    <scope>NUCLEOTIDE SEQUENCE</scope>
</reference>
<comment type="caution">
    <text evidence="1">The sequence shown here is derived from an EMBL/GenBank/DDBJ whole genome shotgun (WGS) entry which is preliminary data.</text>
</comment>
<accession>A0A8J1TAW7</accession>
<proteinExistence type="predicted"/>
<dbReference type="Proteomes" id="UP000749559">
    <property type="component" value="Unassembled WGS sequence"/>
</dbReference>
<evidence type="ECO:0000313" key="2">
    <source>
        <dbReference type="Proteomes" id="UP000749559"/>
    </source>
</evidence>
<dbReference type="AlphaFoldDB" id="A0A8J1TAW7"/>
<gene>
    <name evidence="1" type="ORF">OFUS_LOCUS23755</name>
</gene>
<keyword evidence="2" id="KW-1185">Reference proteome</keyword>